<dbReference type="CDD" id="cd12252">
    <property type="entry name" value="RRM_DbpA"/>
    <property type="match status" value="1"/>
</dbReference>
<dbReference type="EMBL" id="JACSNR010000001">
    <property type="protein sequence ID" value="MBM6922169.1"/>
    <property type="molecule type" value="Genomic_DNA"/>
</dbReference>
<feature type="compositionally biased region" description="Basic and acidic residues" evidence="8">
    <location>
        <begin position="601"/>
        <end position="610"/>
    </location>
</feature>
<dbReference type="SUPFAM" id="SSF52540">
    <property type="entry name" value="P-loop containing nucleoside triphosphate hydrolases"/>
    <property type="match status" value="1"/>
</dbReference>
<evidence type="ECO:0000256" key="5">
    <source>
        <dbReference type="ARBA" id="ARBA00038437"/>
    </source>
</evidence>
<organism evidence="12 13">
    <name type="scientific">Hydrogenoanaerobacterium saccharovorans</name>
    <dbReference type="NCBI Taxonomy" id="474960"/>
    <lineage>
        <taxon>Bacteria</taxon>
        <taxon>Bacillati</taxon>
        <taxon>Bacillota</taxon>
        <taxon>Clostridia</taxon>
        <taxon>Eubacteriales</taxon>
        <taxon>Oscillospiraceae</taxon>
        <taxon>Hydrogenoanaerobacterium</taxon>
    </lineage>
</organism>
<proteinExistence type="inferred from homology"/>
<dbReference type="SMART" id="SM00487">
    <property type="entry name" value="DEXDc"/>
    <property type="match status" value="1"/>
</dbReference>
<dbReference type="InterPro" id="IPR014001">
    <property type="entry name" value="Helicase_ATP-bd"/>
</dbReference>
<dbReference type="Gene3D" id="3.30.70.330">
    <property type="match status" value="1"/>
</dbReference>
<dbReference type="GO" id="GO:0004386">
    <property type="term" value="F:helicase activity"/>
    <property type="evidence" value="ECO:0007669"/>
    <property type="project" value="UniProtKB-KW"/>
</dbReference>
<dbReference type="InterPro" id="IPR001650">
    <property type="entry name" value="Helicase_C-like"/>
</dbReference>
<protein>
    <submittedName>
        <fullName evidence="12">DEAD/DEAH box helicase</fullName>
    </submittedName>
</protein>
<feature type="compositionally biased region" description="Basic and acidic residues" evidence="8">
    <location>
        <begin position="573"/>
        <end position="591"/>
    </location>
</feature>
<gene>
    <name evidence="12" type="ORF">H9X81_00480</name>
</gene>
<evidence type="ECO:0000256" key="7">
    <source>
        <dbReference type="RuleBase" id="RU000492"/>
    </source>
</evidence>
<dbReference type="Pfam" id="PF03880">
    <property type="entry name" value="DbpA"/>
    <property type="match status" value="1"/>
</dbReference>
<comment type="similarity">
    <text evidence="5 7">Belongs to the DEAD box helicase family.</text>
</comment>
<feature type="domain" description="Helicase C-terminal" evidence="10">
    <location>
        <begin position="232"/>
        <end position="384"/>
    </location>
</feature>
<dbReference type="InterPro" id="IPR000629">
    <property type="entry name" value="RNA-helicase_DEAD-box_CS"/>
</dbReference>
<keyword evidence="1 7" id="KW-0547">Nucleotide-binding</keyword>
<dbReference type="RefSeq" id="WP_204719199.1">
    <property type="nucleotide sequence ID" value="NZ_JACSNR010000001.1"/>
</dbReference>
<evidence type="ECO:0000256" key="1">
    <source>
        <dbReference type="ARBA" id="ARBA00022741"/>
    </source>
</evidence>
<evidence type="ECO:0000256" key="4">
    <source>
        <dbReference type="ARBA" id="ARBA00022840"/>
    </source>
</evidence>
<dbReference type="PROSITE" id="PS51192">
    <property type="entry name" value="HELICASE_ATP_BIND_1"/>
    <property type="match status" value="1"/>
</dbReference>
<evidence type="ECO:0000256" key="3">
    <source>
        <dbReference type="ARBA" id="ARBA00022806"/>
    </source>
</evidence>
<dbReference type="InterPro" id="IPR014014">
    <property type="entry name" value="RNA_helicase_DEAD_Q_motif"/>
</dbReference>
<keyword evidence="4 7" id="KW-0067">ATP-binding</keyword>
<keyword evidence="2 7" id="KW-0378">Hydrolase</keyword>
<dbReference type="CDD" id="cd00268">
    <property type="entry name" value="DEADc"/>
    <property type="match status" value="1"/>
</dbReference>
<accession>A0ABS2GKT8</accession>
<dbReference type="CDD" id="cd18787">
    <property type="entry name" value="SF2_C_DEAD"/>
    <property type="match status" value="1"/>
</dbReference>
<dbReference type="InterPro" id="IPR012677">
    <property type="entry name" value="Nucleotide-bd_a/b_plait_sf"/>
</dbReference>
<feature type="domain" description="DEAD-box RNA helicase Q" evidence="11">
    <location>
        <begin position="3"/>
        <end position="31"/>
    </location>
</feature>
<evidence type="ECO:0000256" key="2">
    <source>
        <dbReference type="ARBA" id="ARBA00022801"/>
    </source>
</evidence>
<dbReference type="Proteomes" id="UP000724149">
    <property type="component" value="Unassembled WGS sequence"/>
</dbReference>
<reference evidence="12 13" key="1">
    <citation type="journal article" date="2021" name="Sci. Rep.">
        <title>The distribution of antibiotic resistance genes in chicken gut microbiota commensals.</title>
        <authorList>
            <person name="Juricova H."/>
            <person name="Matiasovicova J."/>
            <person name="Kubasova T."/>
            <person name="Cejkova D."/>
            <person name="Rychlik I."/>
        </authorList>
    </citation>
    <scope>NUCLEOTIDE SEQUENCE [LARGE SCALE GENOMIC DNA]</scope>
    <source>
        <strain evidence="12 13">An564</strain>
    </source>
</reference>
<sequence length="610" mass="67628">MSITFRDFPLSEAIQRAVAEVGYTEPTPIQAQSIPLILEGKDVIGRSHTGTGKTAAFGLPAIEMIDPDLEGVQVLALCPTRELAMQAAAEVEKFARYKKGVKVVAVYGGASMEKQIFQLKKGANFVIGTPGRIMDHLRRRTLRLGSLRMVILDEADEMLNMGFREDIETILAQAPEERQTVLFSATMPQPILDITREYQKDPVMVAIGSERSRTAENIEQFYFDCPMGRKMDVLNLLLAKYDPKLSVVFCNTKKMVDELSEYLTNAGYQAVGIHGDMRQSARTQVMASFKSHRTRILIATDVAARGIDVENVDAVFNFDIPQDIEFYVHRIGRTARAGKEGKAYTLISGRRQFYQLRDIMASTGAKIVQAEIPSASEIYESRLSQFAASLAESLAQPLPEGEAMLHRLTGMGLTAEQVAEAALERLLAGQRKALPEVQVVSRRGESRDGKQTGVVLSIGRRQRIAPNFILGAIADATGIPGKQVGKIDIYDDYTVVQLGAEDARLTAETMATCRINGHKTEVRLLTKADLAGKNAGGRREERRPDKRGGKPYGRVDGNGRRTDTFQKNGKKKSGWENREGRSHGDHREGKPSSRRGKKDFRKGQDSRRER</sequence>
<dbReference type="SMART" id="SM00490">
    <property type="entry name" value="HELICc"/>
    <property type="match status" value="1"/>
</dbReference>
<dbReference type="PANTHER" id="PTHR47959">
    <property type="entry name" value="ATP-DEPENDENT RNA HELICASE RHLE-RELATED"/>
    <property type="match status" value="1"/>
</dbReference>
<name>A0ABS2GKT8_9FIRM</name>
<evidence type="ECO:0000313" key="12">
    <source>
        <dbReference type="EMBL" id="MBM6922169.1"/>
    </source>
</evidence>
<dbReference type="Gene3D" id="3.40.50.300">
    <property type="entry name" value="P-loop containing nucleotide triphosphate hydrolases"/>
    <property type="match status" value="2"/>
</dbReference>
<evidence type="ECO:0000259" key="10">
    <source>
        <dbReference type="PROSITE" id="PS51194"/>
    </source>
</evidence>
<dbReference type="PROSITE" id="PS00039">
    <property type="entry name" value="DEAD_ATP_HELICASE"/>
    <property type="match status" value="1"/>
</dbReference>
<feature type="short sequence motif" description="Q motif" evidence="6">
    <location>
        <begin position="3"/>
        <end position="31"/>
    </location>
</feature>
<dbReference type="Pfam" id="PF00271">
    <property type="entry name" value="Helicase_C"/>
    <property type="match status" value="1"/>
</dbReference>
<dbReference type="InterPro" id="IPR011545">
    <property type="entry name" value="DEAD/DEAH_box_helicase_dom"/>
</dbReference>
<dbReference type="PROSITE" id="PS51195">
    <property type="entry name" value="Q_MOTIF"/>
    <property type="match status" value="1"/>
</dbReference>
<feature type="region of interest" description="Disordered" evidence="8">
    <location>
        <begin position="529"/>
        <end position="610"/>
    </location>
</feature>
<dbReference type="Pfam" id="PF00270">
    <property type="entry name" value="DEAD"/>
    <property type="match status" value="1"/>
</dbReference>
<evidence type="ECO:0000259" key="9">
    <source>
        <dbReference type="PROSITE" id="PS51192"/>
    </source>
</evidence>
<dbReference type="PANTHER" id="PTHR47959:SF1">
    <property type="entry name" value="ATP-DEPENDENT RNA HELICASE DBPA"/>
    <property type="match status" value="1"/>
</dbReference>
<dbReference type="InterPro" id="IPR044742">
    <property type="entry name" value="DEAD/DEAH_RhlB"/>
</dbReference>
<feature type="compositionally biased region" description="Basic and acidic residues" evidence="8">
    <location>
        <begin position="537"/>
        <end position="548"/>
    </location>
</feature>
<evidence type="ECO:0000256" key="6">
    <source>
        <dbReference type="PROSITE-ProRule" id="PRU00552"/>
    </source>
</evidence>
<keyword evidence="3 7" id="KW-0347">Helicase</keyword>
<evidence type="ECO:0000256" key="8">
    <source>
        <dbReference type="SAM" id="MobiDB-lite"/>
    </source>
</evidence>
<evidence type="ECO:0000259" key="11">
    <source>
        <dbReference type="PROSITE" id="PS51195"/>
    </source>
</evidence>
<feature type="domain" description="Helicase ATP-binding" evidence="9">
    <location>
        <begin position="34"/>
        <end position="205"/>
    </location>
</feature>
<evidence type="ECO:0000313" key="13">
    <source>
        <dbReference type="Proteomes" id="UP000724149"/>
    </source>
</evidence>
<keyword evidence="13" id="KW-1185">Reference proteome</keyword>
<dbReference type="PROSITE" id="PS51194">
    <property type="entry name" value="HELICASE_CTER"/>
    <property type="match status" value="1"/>
</dbReference>
<comment type="caution">
    <text evidence="12">The sequence shown here is derived from an EMBL/GenBank/DDBJ whole genome shotgun (WGS) entry which is preliminary data.</text>
</comment>
<dbReference type="InterPro" id="IPR005580">
    <property type="entry name" value="DbpA/CsdA_RNA-bd_dom"/>
</dbReference>
<dbReference type="InterPro" id="IPR027417">
    <property type="entry name" value="P-loop_NTPase"/>
</dbReference>
<dbReference type="InterPro" id="IPR050079">
    <property type="entry name" value="DEAD_box_RNA_helicase"/>
</dbReference>